<dbReference type="Proteomes" id="UP000001074">
    <property type="component" value="Unassembled WGS sequence"/>
</dbReference>
<dbReference type="eggNOG" id="ENOG502RXHY">
    <property type="taxonomic scope" value="Eukaryota"/>
</dbReference>
<dbReference type="InterPro" id="IPR008197">
    <property type="entry name" value="WAP_dom"/>
</dbReference>
<dbReference type="CDD" id="cd00199">
    <property type="entry name" value="WAP"/>
    <property type="match status" value="1"/>
</dbReference>
<dbReference type="SMART" id="SM00217">
    <property type="entry name" value="WAP"/>
    <property type="match status" value="1"/>
</dbReference>
<dbReference type="AlphaFoldDB" id="G1Q966"/>
<dbReference type="SUPFAM" id="SSF57256">
    <property type="entry name" value="Elafin-like"/>
    <property type="match status" value="1"/>
</dbReference>
<dbReference type="GO" id="GO:0045087">
    <property type="term" value="P:innate immune response"/>
    <property type="evidence" value="ECO:0007669"/>
    <property type="project" value="TreeGrafter"/>
</dbReference>
<dbReference type="GO" id="GO:0004867">
    <property type="term" value="F:serine-type endopeptidase inhibitor activity"/>
    <property type="evidence" value="ECO:0007669"/>
    <property type="project" value="TreeGrafter"/>
</dbReference>
<reference evidence="4" key="2">
    <citation type="submission" date="2025-08" db="UniProtKB">
        <authorList>
            <consortium name="Ensembl"/>
        </authorList>
    </citation>
    <scope>IDENTIFICATION</scope>
</reference>
<evidence type="ECO:0000259" key="3">
    <source>
        <dbReference type="PROSITE" id="PS51390"/>
    </source>
</evidence>
<dbReference type="GO" id="GO:0019731">
    <property type="term" value="P:antibacterial humoral response"/>
    <property type="evidence" value="ECO:0007669"/>
    <property type="project" value="TreeGrafter"/>
</dbReference>
<name>G1Q966_MYOLU</name>
<dbReference type="HOGENOM" id="CLU_2637440_0_0_1"/>
<feature type="signal peptide" evidence="2">
    <location>
        <begin position="1"/>
        <end position="22"/>
    </location>
</feature>
<protein>
    <recommendedName>
        <fullName evidence="3">WAP domain-containing protein</fullName>
    </recommendedName>
</protein>
<dbReference type="InterPro" id="IPR036645">
    <property type="entry name" value="Elafin-like_sf"/>
</dbReference>
<organism evidence="4 5">
    <name type="scientific">Myotis lucifugus</name>
    <name type="common">Little brown bat</name>
    <dbReference type="NCBI Taxonomy" id="59463"/>
    <lineage>
        <taxon>Eukaryota</taxon>
        <taxon>Metazoa</taxon>
        <taxon>Chordata</taxon>
        <taxon>Craniata</taxon>
        <taxon>Vertebrata</taxon>
        <taxon>Euteleostomi</taxon>
        <taxon>Mammalia</taxon>
        <taxon>Eutheria</taxon>
        <taxon>Laurasiatheria</taxon>
        <taxon>Chiroptera</taxon>
        <taxon>Yangochiroptera</taxon>
        <taxon>Vespertilionidae</taxon>
        <taxon>Myotis</taxon>
    </lineage>
</organism>
<dbReference type="Gene3D" id="4.10.75.10">
    <property type="entry name" value="Elafin-like"/>
    <property type="match status" value="1"/>
</dbReference>
<dbReference type="PANTHER" id="PTHR19441">
    <property type="entry name" value="WHEY ACDIC PROTEIN WAP"/>
    <property type="match status" value="1"/>
</dbReference>
<feature type="chain" id="PRO_5003419289" description="WAP domain-containing protein" evidence="2">
    <location>
        <begin position="23"/>
        <end position="77"/>
    </location>
</feature>
<dbReference type="PROSITE" id="PS51390">
    <property type="entry name" value="WAP"/>
    <property type="match status" value="1"/>
</dbReference>
<dbReference type="STRING" id="59463.ENSMLUP00000020249"/>
<dbReference type="GO" id="GO:0005615">
    <property type="term" value="C:extracellular space"/>
    <property type="evidence" value="ECO:0007669"/>
    <property type="project" value="TreeGrafter"/>
</dbReference>
<dbReference type="Pfam" id="PF00095">
    <property type="entry name" value="WAP"/>
    <property type="match status" value="1"/>
</dbReference>
<accession>G1Q966</accession>
<dbReference type="Ensembl" id="ENSMLUT00000022895.1">
    <property type="protein sequence ID" value="ENSMLUP00000020249.1"/>
    <property type="gene ID" value="ENSMLUG00000023696.1"/>
</dbReference>
<evidence type="ECO:0000313" key="5">
    <source>
        <dbReference type="Proteomes" id="UP000001074"/>
    </source>
</evidence>
<dbReference type="PRINTS" id="PR00003">
    <property type="entry name" value="4DISULPHCORE"/>
</dbReference>
<evidence type="ECO:0000256" key="2">
    <source>
        <dbReference type="SAM" id="SignalP"/>
    </source>
</evidence>
<dbReference type="FunFam" id="4.10.75.10:FF:000001">
    <property type="entry name" value="Anosmin 1"/>
    <property type="match status" value="1"/>
</dbReference>
<dbReference type="PANTHER" id="PTHR19441:SF91">
    <property type="entry name" value="WAP DOMAIN-CONTAINING PROTEIN"/>
    <property type="match status" value="1"/>
</dbReference>
<dbReference type="OMA" id="GHSCQTT"/>
<feature type="domain" description="WAP" evidence="3">
    <location>
        <begin position="29"/>
        <end position="76"/>
    </location>
</feature>
<dbReference type="InterPro" id="IPR050514">
    <property type="entry name" value="WAP_four-disulfide_core"/>
</dbReference>
<dbReference type="InParanoid" id="G1Q966"/>
<keyword evidence="5" id="KW-1185">Reference proteome</keyword>
<reference evidence="4 5" key="1">
    <citation type="journal article" date="2011" name="Nature">
        <title>A high-resolution map of human evolutionary constraint using 29 mammals.</title>
        <authorList>
            <person name="Lindblad-Toh K."/>
            <person name="Garber M."/>
            <person name="Zuk O."/>
            <person name="Lin M.F."/>
            <person name="Parker B.J."/>
            <person name="Washietl S."/>
            <person name="Kheradpour P."/>
            <person name="Ernst J."/>
            <person name="Jordan G."/>
            <person name="Mauceli E."/>
            <person name="Ward L.D."/>
            <person name="Lowe C.B."/>
            <person name="Holloway A.K."/>
            <person name="Clamp M."/>
            <person name="Gnerre S."/>
            <person name="Alfoldi J."/>
            <person name="Beal K."/>
            <person name="Chang J."/>
            <person name="Clawson H."/>
            <person name="Cuff J."/>
            <person name="Di Palma F."/>
            <person name="Fitzgerald S."/>
            <person name="Flicek P."/>
            <person name="Guttman M."/>
            <person name="Hubisz M.J."/>
            <person name="Jaffe D.B."/>
            <person name="Jungreis I."/>
            <person name="Kent W.J."/>
            <person name="Kostka D."/>
            <person name="Lara M."/>
            <person name="Martins A.L."/>
            <person name="Massingham T."/>
            <person name="Moltke I."/>
            <person name="Raney B.J."/>
            <person name="Rasmussen M.D."/>
            <person name="Robinson J."/>
            <person name="Stark A."/>
            <person name="Vilella A.J."/>
            <person name="Wen J."/>
            <person name="Xie X."/>
            <person name="Zody M.C."/>
            <person name="Baldwin J."/>
            <person name="Bloom T."/>
            <person name="Chin C.W."/>
            <person name="Heiman D."/>
            <person name="Nicol R."/>
            <person name="Nusbaum C."/>
            <person name="Young S."/>
            <person name="Wilkinson J."/>
            <person name="Worley K.C."/>
            <person name="Kovar C.L."/>
            <person name="Muzny D.M."/>
            <person name="Gibbs R.A."/>
            <person name="Cree A."/>
            <person name="Dihn H.H."/>
            <person name="Fowler G."/>
            <person name="Jhangiani S."/>
            <person name="Joshi V."/>
            <person name="Lee S."/>
            <person name="Lewis L.R."/>
            <person name="Nazareth L.V."/>
            <person name="Okwuonu G."/>
            <person name="Santibanez J."/>
            <person name="Warren W.C."/>
            <person name="Mardis E.R."/>
            <person name="Weinstock G.M."/>
            <person name="Wilson R.K."/>
            <person name="Delehaunty K."/>
            <person name="Dooling D."/>
            <person name="Fronik C."/>
            <person name="Fulton L."/>
            <person name="Fulton B."/>
            <person name="Graves T."/>
            <person name="Minx P."/>
            <person name="Sodergren E."/>
            <person name="Birney E."/>
            <person name="Margulies E.H."/>
            <person name="Herrero J."/>
            <person name="Green E.D."/>
            <person name="Haussler D."/>
            <person name="Siepel A."/>
            <person name="Goldman N."/>
            <person name="Pollard K.S."/>
            <person name="Pedersen J.S."/>
            <person name="Lander E.S."/>
            <person name="Kellis M."/>
        </authorList>
    </citation>
    <scope>NUCLEOTIDE SEQUENCE [LARGE SCALE GENOMIC DNA]</scope>
</reference>
<keyword evidence="2" id="KW-0732">Signal</keyword>
<reference evidence="4" key="3">
    <citation type="submission" date="2025-09" db="UniProtKB">
        <authorList>
            <consortium name="Ensembl"/>
        </authorList>
    </citation>
    <scope>IDENTIFICATION</scope>
</reference>
<evidence type="ECO:0000313" key="4">
    <source>
        <dbReference type="Ensembl" id="ENSMLUP00000020249.1"/>
    </source>
</evidence>
<dbReference type="EMBL" id="AAPE02051465">
    <property type="status" value="NOT_ANNOTATED_CDS"/>
    <property type="molecule type" value="Genomic_DNA"/>
</dbReference>
<keyword evidence="1" id="KW-0646">Protease inhibitor</keyword>
<proteinExistence type="predicted"/>
<evidence type="ECO:0000256" key="1">
    <source>
        <dbReference type="ARBA" id="ARBA00022690"/>
    </source>
</evidence>
<dbReference type="GeneTree" id="ENSGT00530000064879"/>
<sequence>MKTGTVFVLVAIVILGMEMAFAQKRPPGGGEKPGFCPRLPKDAIGLCVEKCLGDDSCPGEMKCCGNGCGHVCKRAIH</sequence>